<evidence type="ECO:0000313" key="2">
    <source>
        <dbReference type="EMBL" id="GKT41369.1"/>
    </source>
</evidence>
<name>A0AA37L7E8_9PEZI</name>
<dbReference type="GeneID" id="73322352"/>
<organism evidence="2 3">
    <name type="scientific">Colletotrichum spaethianum</name>
    <dbReference type="NCBI Taxonomy" id="700344"/>
    <lineage>
        <taxon>Eukaryota</taxon>
        <taxon>Fungi</taxon>
        <taxon>Dikarya</taxon>
        <taxon>Ascomycota</taxon>
        <taxon>Pezizomycotina</taxon>
        <taxon>Sordariomycetes</taxon>
        <taxon>Hypocreomycetidae</taxon>
        <taxon>Glomerellales</taxon>
        <taxon>Glomerellaceae</taxon>
        <taxon>Colletotrichum</taxon>
        <taxon>Colletotrichum spaethianum species complex</taxon>
    </lineage>
</organism>
<feature type="region of interest" description="Disordered" evidence="1">
    <location>
        <begin position="56"/>
        <end position="76"/>
    </location>
</feature>
<dbReference type="AlphaFoldDB" id="A0AA37L7E8"/>
<evidence type="ECO:0000256" key="1">
    <source>
        <dbReference type="SAM" id="MobiDB-lite"/>
    </source>
</evidence>
<protein>
    <submittedName>
        <fullName evidence="2">Uncharacterized protein</fullName>
    </submittedName>
</protein>
<keyword evidence="3" id="KW-1185">Reference proteome</keyword>
<proteinExistence type="predicted"/>
<dbReference type="RefSeq" id="XP_049123719.1">
    <property type="nucleotide sequence ID" value="XM_049267762.1"/>
</dbReference>
<gene>
    <name evidence="2" type="ORF">ColSpa_01550</name>
</gene>
<accession>A0AA37L7E8</accession>
<dbReference type="EMBL" id="BQXU01000003">
    <property type="protein sequence ID" value="GKT41369.1"/>
    <property type="molecule type" value="Genomic_DNA"/>
</dbReference>
<dbReference type="Proteomes" id="UP001055115">
    <property type="component" value="Unassembled WGS sequence"/>
</dbReference>
<comment type="caution">
    <text evidence="2">The sequence shown here is derived from an EMBL/GenBank/DDBJ whole genome shotgun (WGS) entry which is preliminary data.</text>
</comment>
<reference evidence="2 3" key="1">
    <citation type="submission" date="2022-03" db="EMBL/GenBank/DDBJ databases">
        <title>Genome data of Colletotrichum spp.</title>
        <authorList>
            <person name="Utami Y.D."/>
            <person name="Hiruma K."/>
        </authorList>
    </citation>
    <scope>NUCLEOTIDE SEQUENCE [LARGE SCALE GENOMIC DNA]</scope>
    <source>
        <strain evidence="2 3">MAFF 239500</strain>
    </source>
</reference>
<sequence>MLETCWLKLQSWKGSMLTGLVHSLEPDTRDRLRVAELVEQMDEHAKATMVRLAGFRDGPEPASVDVEGQERVSREE</sequence>
<evidence type="ECO:0000313" key="3">
    <source>
        <dbReference type="Proteomes" id="UP001055115"/>
    </source>
</evidence>